<gene>
    <name evidence="1" type="ORF">SCHPADRAFT_890789</name>
</gene>
<protein>
    <submittedName>
        <fullName evidence="1">Uncharacterized protein</fullName>
    </submittedName>
</protein>
<proteinExistence type="predicted"/>
<accession>A0A0H2S6M8</accession>
<dbReference type="EMBL" id="KQ085977">
    <property type="protein sequence ID" value="KLO12476.1"/>
    <property type="molecule type" value="Genomic_DNA"/>
</dbReference>
<keyword evidence="2" id="KW-1185">Reference proteome</keyword>
<dbReference type="AlphaFoldDB" id="A0A0H2S6M8"/>
<sequence length="159" mass="18092">MTIPALQTGVNATQKFQEFDRFFVDCQSRDDVLKFFLCNVRANNTSFTILELKSLVPIEALYGLAVGVLEMYRVLTQLCGPNILNPRNLYPLLTSGGIPYRNMWTKILTAANILMERQKQSGDFQSNIRLSFIQDSETIIFWISKGMEVAQKISMAVKE</sequence>
<evidence type="ECO:0000313" key="2">
    <source>
        <dbReference type="Proteomes" id="UP000053477"/>
    </source>
</evidence>
<dbReference type="InParanoid" id="A0A0H2S6M8"/>
<dbReference type="Proteomes" id="UP000053477">
    <property type="component" value="Unassembled WGS sequence"/>
</dbReference>
<evidence type="ECO:0000313" key="1">
    <source>
        <dbReference type="EMBL" id="KLO12476.1"/>
    </source>
</evidence>
<reference evidence="1 2" key="1">
    <citation type="submission" date="2015-04" db="EMBL/GenBank/DDBJ databases">
        <title>Complete genome sequence of Schizopora paradoxa KUC8140, a cosmopolitan wood degrader in East Asia.</title>
        <authorList>
            <consortium name="DOE Joint Genome Institute"/>
            <person name="Min B."/>
            <person name="Park H."/>
            <person name="Jang Y."/>
            <person name="Kim J.-J."/>
            <person name="Kim K.H."/>
            <person name="Pangilinan J."/>
            <person name="Lipzen A."/>
            <person name="Riley R."/>
            <person name="Grigoriev I.V."/>
            <person name="Spatafora J.W."/>
            <person name="Choi I.-G."/>
        </authorList>
    </citation>
    <scope>NUCLEOTIDE SEQUENCE [LARGE SCALE GENOMIC DNA]</scope>
    <source>
        <strain evidence="1 2">KUC8140</strain>
    </source>
</reference>
<organism evidence="1 2">
    <name type="scientific">Schizopora paradoxa</name>
    <dbReference type="NCBI Taxonomy" id="27342"/>
    <lineage>
        <taxon>Eukaryota</taxon>
        <taxon>Fungi</taxon>
        <taxon>Dikarya</taxon>
        <taxon>Basidiomycota</taxon>
        <taxon>Agaricomycotina</taxon>
        <taxon>Agaricomycetes</taxon>
        <taxon>Hymenochaetales</taxon>
        <taxon>Schizoporaceae</taxon>
        <taxon>Schizopora</taxon>
    </lineage>
</organism>
<name>A0A0H2S6M8_9AGAM</name>